<reference evidence="1 2" key="1">
    <citation type="journal article" date="2020" name="Nature">
        <title>Six reference-quality genomes reveal evolution of bat adaptations.</title>
        <authorList>
            <person name="Jebb D."/>
            <person name="Huang Z."/>
            <person name="Pippel M."/>
            <person name="Hughes G.M."/>
            <person name="Lavrichenko K."/>
            <person name="Devanna P."/>
            <person name="Winkler S."/>
            <person name="Jermiin L.S."/>
            <person name="Skirmuntt E.C."/>
            <person name="Katzourakis A."/>
            <person name="Burkitt-Gray L."/>
            <person name="Ray D.A."/>
            <person name="Sullivan K.A.M."/>
            <person name="Roscito J.G."/>
            <person name="Kirilenko B.M."/>
            <person name="Davalos L.M."/>
            <person name="Corthals A.P."/>
            <person name="Power M.L."/>
            <person name="Jones G."/>
            <person name="Ransome R.D."/>
            <person name="Dechmann D.K.N."/>
            <person name="Locatelli A.G."/>
            <person name="Puechmaille S.J."/>
            <person name="Fedrigo O."/>
            <person name="Jarvis E.D."/>
            <person name="Hiller M."/>
            <person name="Vernes S.C."/>
            <person name="Myers E.W."/>
            <person name="Teeling E.C."/>
        </authorList>
    </citation>
    <scope>NUCLEOTIDE SEQUENCE [LARGE SCALE GENOMIC DNA]</scope>
    <source>
        <strain evidence="1">MRouAeg1</strain>
        <tissue evidence="1">Muscle</tissue>
    </source>
</reference>
<evidence type="ECO:0000313" key="1">
    <source>
        <dbReference type="EMBL" id="KAF6465851.1"/>
    </source>
</evidence>
<name>A0A7J8H1A9_ROUAE</name>
<dbReference type="Proteomes" id="UP000593571">
    <property type="component" value="Unassembled WGS sequence"/>
</dbReference>
<gene>
    <name evidence="1" type="ORF">HJG63_011236</name>
</gene>
<proteinExistence type="predicted"/>
<dbReference type="AlphaFoldDB" id="A0A7J8H1A9"/>
<accession>A0A7J8H1A9</accession>
<evidence type="ECO:0000313" key="2">
    <source>
        <dbReference type="Proteomes" id="UP000593571"/>
    </source>
</evidence>
<comment type="caution">
    <text evidence="1">The sequence shown here is derived from an EMBL/GenBank/DDBJ whole genome shotgun (WGS) entry which is preliminary data.</text>
</comment>
<sequence>MGSKICGVSGMKEVFIWTLNQPRTKQGFPAYMANLRFPSWRKIEPREETVMTNPQLNGVISLMPPHWHSFYSLPPGPISITGNVRVHGEITSNTLNPAVFDFLNTNDYGAHLDQILSNWRLQRLLGSVFNHLLTCPRRKGDQLLYFVFSLSVLSAKDHQDCAYC</sequence>
<dbReference type="EMBL" id="JACASE010000005">
    <property type="protein sequence ID" value="KAF6465851.1"/>
    <property type="molecule type" value="Genomic_DNA"/>
</dbReference>
<keyword evidence="2" id="KW-1185">Reference proteome</keyword>
<protein>
    <submittedName>
        <fullName evidence="1">Uncharacterized protein</fullName>
    </submittedName>
</protein>
<organism evidence="1 2">
    <name type="scientific">Rousettus aegyptiacus</name>
    <name type="common">Egyptian fruit bat</name>
    <name type="synonym">Pteropus aegyptiacus</name>
    <dbReference type="NCBI Taxonomy" id="9407"/>
    <lineage>
        <taxon>Eukaryota</taxon>
        <taxon>Metazoa</taxon>
        <taxon>Chordata</taxon>
        <taxon>Craniata</taxon>
        <taxon>Vertebrata</taxon>
        <taxon>Euteleostomi</taxon>
        <taxon>Mammalia</taxon>
        <taxon>Eutheria</taxon>
        <taxon>Laurasiatheria</taxon>
        <taxon>Chiroptera</taxon>
        <taxon>Yinpterochiroptera</taxon>
        <taxon>Pteropodoidea</taxon>
        <taxon>Pteropodidae</taxon>
        <taxon>Rousettinae</taxon>
        <taxon>Rousettus</taxon>
    </lineage>
</organism>